<dbReference type="Pfam" id="PF01844">
    <property type="entry name" value="HNH"/>
    <property type="match status" value="1"/>
</dbReference>
<name>A0A921G1L3_SPOPS</name>
<dbReference type="GO" id="GO:0003676">
    <property type="term" value="F:nucleic acid binding"/>
    <property type="evidence" value="ECO:0007669"/>
    <property type="project" value="InterPro"/>
</dbReference>
<organism evidence="2 3">
    <name type="scientific">Sporosarcina psychrophila</name>
    <name type="common">Bacillus psychrophilus</name>
    <dbReference type="NCBI Taxonomy" id="1476"/>
    <lineage>
        <taxon>Bacteria</taxon>
        <taxon>Bacillati</taxon>
        <taxon>Bacillota</taxon>
        <taxon>Bacilli</taxon>
        <taxon>Bacillales</taxon>
        <taxon>Caryophanaceae</taxon>
        <taxon>Sporosarcina</taxon>
    </lineage>
</organism>
<dbReference type="AlphaFoldDB" id="A0A921G1L3"/>
<evidence type="ECO:0000313" key="2">
    <source>
        <dbReference type="EMBL" id="HJF33278.1"/>
    </source>
</evidence>
<protein>
    <submittedName>
        <fullName evidence="2">HNH endonuclease</fullName>
    </submittedName>
</protein>
<keyword evidence="2" id="KW-0378">Hydrolase</keyword>
<evidence type="ECO:0000313" key="3">
    <source>
        <dbReference type="Proteomes" id="UP000698173"/>
    </source>
</evidence>
<evidence type="ECO:0000259" key="1">
    <source>
        <dbReference type="Pfam" id="PF01844"/>
    </source>
</evidence>
<gene>
    <name evidence="2" type="ORF">K8V56_16065</name>
</gene>
<keyword evidence="2" id="KW-0255">Endonuclease</keyword>
<proteinExistence type="predicted"/>
<accession>A0A921G1L3</accession>
<sequence>MCERCLARKEYTPGYELHHKVWLTPENINDPYITLGWDNLEFLCSSCHSVEHMTKYKATRDDVMFDSEGQLIPK</sequence>
<keyword evidence="2" id="KW-0540">Nuclease</keyword>
<dbReference type="InterPro" id="IPR003615">
    <property type="entry name" value="HNH_nuc"/>
</dbReference>
<dbReference type="GO" id="GO:0008270">
    <property type="term" value="F:zinc ion binding"/>
    <property type="evidence" value="ECO:0007669"/>
    <property type="project" value="InterPro"/>
</dbReference>
<reference evidence="2" key="1">
    <citation type="journal article" date="2021" name="PeerJ">
        <title>Extensive microbial diversity within the chicken gut microbiome revealed by metagenomics and culture.</title>
        <authorList>
            <person name="Gilroy R."/>
            <person name="Ravi A."/>
            <person name="Getino M."/>
            <person name="Pursley I."/>
            <person name="Horton D.L."/>
            <person name="Alikhan N.F."/>
            <person name="Baker D."/>
            <person name="Gharbi K."/>
            <person name="Hall N."/>
            <person name="Watson M."/>
            <person name="Adriaenssens E.M."/>
            <person name="Foster-Nyarko E."/>
            <person name="Jarju S."/>
            <person name="Secka A."/>
            <person name="Antonio M."/>
            <person name="Oren A."/>
            <person name="Chaudhuri R.R."/>
            <person name="La Ragione R."/>
            <person name="Hildebrand F."/>
            <person name="Pallen M.J."/>
        </authorList>
    </citation>
    <scope>NUCLEOTIDE SEQUENCE</scope>
    <source>
        <strain evidence="2">CHK171-7178</strain>
    </source>
</reference>
<dbReference type="CDD" id="cd00085">
    <property type="entry name" value="HNHc"/>
    <property type="match status" value="1"/>
</dbReference>
<reference evidence="2" key="2">
    <citation type="submission" date="2021-09" db="EMBL/GenBank/DDBJ databases">
        <authorList>
            <person name="Gilroy R."/>
        </authorList>
    </citation>
    <scope>NUCLEOTIDE SEQUENCE</scope>
    <source>
        <strain evidence="2">CHK171-7178</strain>
    </source>
</reference>
<comment type="caution">
    <text evidence="2">The sequence shown here is derived from an EMBL/GenBank/DDBJ whole genome shotgun (WGS) entry which is preliminary data.</text>
</comment>
<dbReference type="InterPro" id="IPR002711">
    <property type="entry name" value="HNH"/>
</dbReference>
<feature type="domain" description="HNH" evidence="1">
    <location>
        <begin position="2"/>
        <end position="52"/>
    </location>
</feature>
<dbReference type="EMBL" id="DYWT01000251">
    <property type="protein sequence ID" value="HJF33278.1"/>
    <property type="molecule type" value="Genomic_DNA"/>
</dbReference>
<dbReference type="Proteomes" id="UP000698173">
    <property type="component" value="Unassembled WGS sequence"/>
</dbReference>
<dbReference type="GO" id="GO:0004519">
    <property type="term" value="F:endonuclease activity"/>
    <property type="evidence" value="ECO:0007669"/>
    <property type="project" value="UniProtKB-KW"/>
</dbReference>